<dbReference type="PROSITE" id="PS50056">
    <property type="entry name" value="TYR_PHOSPHATASE_2"/>
    <property type="match status" value="1"/>
</dbReference>
<dbReference type="Gene3D" id="3.90.190.10">
    <property type="entry name" value="Protein tyrosine phosphatase superfamily"/>
    <property type="match status" value="1"/>
</dbReference>
<evidence type="ECO:0000313" key="4">
    <source>
        <dbReference type="Proteomes" id="UP001589788"/>
    </source>
</evidence>
<evidence type="ECO:0000259" key="2">
    <source>
        <dbReference type="PROSITE" id="PS50056"/>
    </source>
</evidence>
<dbReference type="InterPro" id="IPR026893">
    <property type="entry name" value="Tyr/Ser_Pase_IphP-type"/>
</dbReference>
<dbReference type="PANTHER" id="PTHR31126">
    <property type="entry name" value="TYROSINE-PROTEIN PHOSPHATASE"/>
    <property type="match status" value="1"/>
</dbReference>
<dbReference type="RefSeq" id="WP_377789281.1">
    <property type="nucleotide sequence ID" value="NZ_JBHLYQ010000058.1"/>
</dbReference>
<dbReference type="PROSITE" id="PS00383">
    <property type="entry name" value="TYR_PHOSPHATASE_1"/>
    <property type="match status" value="1"/>
</dbReference>
<accession>A0ABV6C6K1</accession>
<reference evidence="3 4" key="1">
    <citation type="submission" date="2024-09" db="EMBL/GenBank/DDBJ databases">
        <authorList>
            <person name="Sun Q."/>
            <person name="Mori K."/>
        </authorList>
    </citation>
    <scope>NUCLEOTIDE SEQUENCE [LARGE SCALE GENOMIC DNA]</scope>
    <source>
        <strain evidence="3 4">JCM 15389</strain>
    </source>
</reference>
<keyword evidence="3" id="KW-0378">Hydrolase</keyword>
<dbReference type="EMBL" id="JBHLYQ010000058">
    <property type="protein sequence ID" value="MFC0081944.1"/>
    <property type="molecule type" value="Genomic_DNA"/>
</dbReference>
<dbReference type="Proteomes" id="UP001589788">
    <property type="component" value="Unassembled WGS sequence"/>
</dbReference>
<keyword evidence="4" id="KW-1185">Reference proteome</keyword>
<proteinExistence type="inferred from homology"/>
<dbReference type="SUPFAM" id="SSF52799">
    <property type="entry name" value="(Phosphotyrosine protein) phosphatases II"/>
    <property type="match status" value="1"/>
</dbReference>
<gene>
    <name evidence="3" type="ORF">ACFFRE_07260</name>
</gene>
<evidence type="ECO:0000313" key="3">
    <source>
        <dbReference type="EMBL" id="MFC0081944.1"/>
    </source>
</evidence>
<dbReference type="InterPro" id="IPR029021">
    <property type="entry name" value="Prot-tyrosine_phosphatase-like"/>
</dbReference>
<organism evidence="3 4">
    <name type="scientific">Aciditerrimonas ferrireducens</name>
    <dbReference type="NCBI Taxonomy" id="667306"/>
    <lineage>
        <taxon>Bacteria</taxon>
        <taxon>Bacillati</taxon>
        <taxon>Actinomycetota</taxon>
        <taxon>Acidimicrobiia</taxon>
        <taxon>Acidimicrobiales</taxon>
        <taxon>Acidimicrobiaceae</taxon>
        <taxon>Aciditerrimonas</taxon>
    </lineage>
</organism>
<name>A0ABV6C6K1_9ACTN</name>
<protein>
    <submittedName>
        <fullName evidence="3">Tyrosine-protein phosphatase</fullName>
        <ecNumber evidence="3">3.1.3.48</ecNumber>
    </submittedName>
</protein>
<dbReference type="InterPro" id="IPR000387">
    <property type="entry name" value="Tyr_Pase_dom"/>
</dbReference>
<dbReference type="EC" id="3.1.3.48" evidence="3"/>
<evidence type="ECO:0000256" key="1">
    <source>
        <dbReference type="ARBA" id="ARBA00009580"/>
    </source>
</evidence>
<dbReference type="GO" id="GO:0004725">
    <property type="term" value="F:protein tyrosine phosphatase activity"/>
    <property type="evidence" value="ECO:0007669"/>
    <property type="project" value="UniProtKB-EC"/>
</dbReference>
<dbReference type="InterPro" id="IPR016130">
    <property type="entry name" value="Tyr_Pase_AS"/>
</dbReference>
<dbReference type="Pfam" id="PF13350">
    <property type="entry name" value="Y_phosphatase3"/>
    <property type="match status" value="1"/>
</dbReference>
<sequence>MTARSAGSGGSSEVAEEAPPALPEGFLAAAGGVNLRDLAGIELADGQPIRPGRLLRSGQLSRLDPEGRAVLQRLHLATVVDLRTTEEAERAGRCSPELARAVLAWPLAEAIPGARAGEAWDDPGWVAEHYLELLDEGLEVLGRVVRRLAEPGGLPAVVHCSLGKDRTGVVVASLLGMLGAADQAIVDDYVASRPAVLAFLDRLRAELGPASPLEAYAPVIVSVHPEAMAGFLAGVRRRHGSFAALAEEIGVAELLPTLGAALTGPEEPFRRRGAR</sequence>
<dbReference type="PANTHER" id="PTHR31126:SF1">
    <property type="entry name" value="TYROSINE SPECIFIC PROTEIN PHOSPHATASES DOMAIN-CONTAINING PROTEIN"/>
    <property type="match status" value="1"/>
</dbReference>
<feature type="domain" description="Tyrosine specific protein phosphatases" evidence="2">
    <location>
        <begin position="128"/>
        <end position="204"/>
    </location>
</feature>
<comment type="caution">
    <text evidence="3">The sequence shown here is derived from an EMBL/GenBank/DDBJ whole genome shotgun (WGS) entry which is preliminary data.</text>
</comment>
<comment type="similarity">
    <text evidence="1">Belongs to the protein-tyrosine phosphatase family.</text>
</comment>